<dbReference type="AlphaFoldDB" id="A0A5C0SFC6"/>
<dbReference type="SUPFAM" id="SSF53850">
    <property type="entry name" value="Periplasmic binding protein-like II"/>
    <property type="match status" value="1"/>
</dbReference>
<dbReference type="PIRSF" id="PIRSF004846">
    <property type="entry name" value="ModA"/>
    <property type="match status" value="1"/>
</dbReference>
<dbReference type="EMBL" id="CP042243">
    <property type="protein sequence ID" value="QEK13061.1"/>
    <property type="molecule type" value="Genomic_DNA"/>
</dbReference>
<feature type="binding site" evidence="4">
    <location>
        <position position="67"/>
    </location>
    <ligand>
        <name>molybdate</name>
        <dbReference type="ChEBI" id="CHEBI:36264"/>
    </ligand>
</feature>
<dbReference type="Gene3D" id="3.40.190.10">
    <property type="entry name" value="Periplasmic binding protein-like II"/>
    <property type="match status" value="2"/>
</dbReference>
<reference evidence="5 6" key="1">
    <citation type="submission" date="2019-07" db="EMBL/GenBank/DDBJ databases">
        <title>Complete genome of Crassaminicella thermophila SY095.</title>
        <authorList>
            <person name="Li X."/>
        </authorList>
    </citation>
    <scope>NUCLEOTIDE SEQUENCE [LARGE SCALE GENOMIC DNA]</scope>
    <source>
        <strain evidence="5 6">SY095</strain>
    </source>
</reference>
<comment type="similarity">
    <text evidence="1">Belongs to the bacterial solute-binding protein ModA family.</text>
</comment>
<name>A0A5C0SFC6_CRATE</name>
<evidence type="ECO:0000256" key="1">
    <source>
        <dbReference type="ARBA" id="ARBA00009175"/>
    </source>
</evidence>
<evidence type="ECO:0000313" key="6">
    <source>
        <dbReference type="Proteomes" id="UP000324646"/>
    </source>
</evidence>
<dbReference type="Proteomes" id="UP000324646">
    <property type="component" value="Chromosome"/>
</dbReference>
<accession>A0A5C0SFC6</accession>
<organism evidence="5 6">
    <name type="scientific">Crassaminicella thermophila</name>
    <dbReference type="NCBI Taxonomy" id="2599308"/>
    <lineage>
        <taxon>Bacteria</taxon>
        <taxon>Bacillati</taxon>
        <taxon>Bacillota</taxon>
        <taxon>Clostridia</taxon>
        <taxon>Eubacteriales</taxon>
        <taxon>Clostridiaceae</taxon>
        <taxon>Crassaminicella</taxon>
    </lineage>
</organism>
<dbReference type="PANTHER" id="PTHR30632">
    <property type="entry name" value="MOLYBDATE-BINDING PERIPLASMIC PROTEIN"/>
    <property type="match status" value="1"/>
</dbReference>
<dbReference type="CDD" id="cd13517">
    <property type="entry name" value="PBP2_ModA3_like"/>
    <property type="match status" value="1"/>
</dbReference>
<dbReference type="PANTHER" id="PTHR30632:SF0">
    <property type="entry name" value="SULFATE-BINDING PROTEIN"/>
    <property type="match status" value="1"/>
</dbReference>
<dbReference type="PROSITE" id="PS51257">
    <property type="entry name" value="PROKAR_LIPOPROTEIN"/>
    <property type="match status" value="1"/>
</dbReference>
<protein>
    <submittedName>
        <fullName evidence="5">Molybdate ABC transporter substrate-binding protein</fullName>
    </submittedName>
</protein>
<dbReference type="RefSeq" id="WP_148810204.1">
    <property type="nucleotide sequence ID" value="NZ_CP042243.1"/>
</dbReference>
<proteinExistence type="inferred from homology"/>
<gene>
    <name evidence="5" type="primary">modA</name>
    <name evidence="5" type="ORF">FQB35_12440</name>
</gene>
<dbReference type="KEGG" id="crs:FQB35_12440"/>
<keyword evidence="2 4" id="KW-0479">Metal-binding</keyword>
<dbReference type="InterPro" id="IPR005950">
    <property type="entry name" value="ModA"/>
</dbReference>
<evidence type="ECO:0000256" key="2">
    <source>
        <dbReference type="ARBA" id="ARBA00022723"/>
    </source>
</evidence>
<dbReference type="GO" id="GO:0046872">
    <property type="term" value="F:metal ion binding"/>
    <property type="evidence" value="ECO:0007669"/>
    <property type="project" value="UniProtKB-KW"/>
</dbReference>
<keyword evidence="3" id="KW-0732">Signal</keyword>
<dbReference type="GO" id="GO:0030973">
    <property type="term" value="F:molybdate ion binding"/>
    <property type="evidence" value="ECO:0007669"/>
    <property type="project" value="TreeGrafter"/>
</dbReference>
<evidence type="ECO:0000313" key="5">
    <source>
        <dbReference type="EMBL" id="QEK13061.1"/>
    </source>
</evidence>
<dbReference type="GO" id="GO:0015689">
    <property type="term" value="P:molybdate ion transport"/>
    <property type="evidence" value="ECO:0007669"/>
    <property type="project" value="InterPro"/>
</dbReference>
<dbReference type="Pfam" id="PF13531">
    <property type="entry name" value="SBP_bac_11"/>
    <property type="match status" value="1"/>
</dbReference>
<evidence type="ECO:0000256" key="3">
    <source>
        <dbReference type="ARBA" id="ARBA00022729"/>
    </source>
</evidence>
<dbReference type="InterPro" id="IPR050682">
    <property type="entry name" value="ModA/WtpA"/>
</dbReference>
<dbReference type="OrthoDB" id="9786399at2"/>
<keyword evidence="4" id="KW-0500">Molybdenum</keyword>
<feature type="binding site" evidence="4">
    <location>
        <position position="174"/>
    </location>
    <ligand>
        <name>molybdate</name>
        <dbReference type="ChEBI" id="CHEBI:36264"/>
    </ligand>
</feature>
<keyword evidence="6" id="KW-1185">Reference proteome</keyword>
<dbReference type="NCBIfam" id="TIGR01256">
    <property type="entry name" value="modA"/>
    <property type="match status" value="1"/>
</dbReference>
<evidence type="ECO:0000256" key="4">
    <source>
        <dbReference type="PIRSR" id="PIRSR004846-1"/>
    </source>
</evidence>
<sequence length="256" mass="28845">MDKIKTIICFTMISILLLGCSSIKQDNVQTKTLQVYSGAGLRKPMDELGKIFKEKYNIEVQYTYGGSAQILSQIELSRKGDVFIPGSSFYYEEADKKGLVGERYNVAYHIPVLVVPKNNPAEIKSIKDLGKEDVKVVLGDEKACAIGKVSRKILEKEHLYEKVSKNKVASTATVNELLVYISMKQADATIMWEDNLNDAEDVKIIEIPKEKNIIKTIPISTIRNSLNKDLAQEFVDFVVSHKGKNIFEKYGFQIID</sequence>